<gene>
    <name evidence="1" type="ORF">SAMN04488055_5511</name>
</gene>
<protein>
    <submittedName>
        <fullName evidence="1">Uncharacterized protein</fullName>
    </submittedName>
</protein>
<evidence type="ECO:0000313" key="2">
    <source>
        <dbReference type="Proteomes" id="UP000185003"/>
    </source>
</evidence>
<sequence length="79" mass="9158">MKISHLKTGTKLMWDAPPNNSINPNKRITYPAIVGEKHYDFPMVKIITGNKGNWMGPEEEYLRFPSNVELETLTWPELK</sequence>
<evidence type="ECO:0000313" key="1">
    <source>
        <dbReference type="EMBL" id="SIO53953.1"/>
    </source>
</evidence>
<dbReference type="Proteomes" id="UP000185003">
    <property type="component" value="Unassembled WGS sequence"/>
</dbReference>
<keyword evidence="2" id="KW-1185">Reference proteome</keyword>
<reference evidence="1 2" key="1">
    <citation type="submission" date="2016-11" db="EMBL/GenBank/DDBJ databases">
        <authorList>
            <person name="Jaros S."/>
            <person name="Januszkiewicz K."/>
            <person name="Wedrychowicz H."/>
        </authorList>
    </citation>
    <scope>NUCLEOTIDE SEQUENCE [LARGE SCALE GENOMIC DNA]</scope>
    <source>
        <strain evidence="1 2">DSM 24787</strain>
    </source>
</reference>
<proteinExistence type="predicted"/>
<dbReference type="STRING" id="536979.SAMN04488055_5511"/>
<name>A0A1N6KBX6_9BACT</name>
<organism evidence="1 2">
    <name type="scientific">Chitinophaga niabensis</name>
    <dbReference type="NCBI Taxonomy" id="536979"/>
    <lineage>
        <taxon>Bacteria</taxon>
        <taxon>Pseudomonadati</taxon>
        <taxon>Bacteroidota</taxon>
        <taxon>Chitinophagia</taxon>
        <taxon>Chitinophagales</taxon>
        <taxon>Chitinophagaceae</taxon>
        <taxon>Chitinophaga</taxon>
    </lineage>
</organism>
<dbReference type="AlphaFoldDB" id="A0A1N6KBX6"/>
<dbReference type="RefSeq" id="WP_074242735.1">
    <property type="nucleotide sequence ID" value="NZ_FSRA01000002.1"/>
</dbReference>
<accession>A0A1N6KBX6</accession>
<dbReference type="EMBL" id="FSRA01000002">
    <property type="protein sequence ID" value="SIO53953.1"/>
    <property type="molecule type" value="Genomic_DNA"/>
</dbReference>